<proteinExistence type="predicted"/>
<keyword evidence="1" id="KW-0812">Transmembrane</keyword>
<evidence type="ECO:0000313" key="2">
    <source>
        <dbReference type="EMBL" id="GGS68332.1"/>
    </source>
</evidence>
<protein>
    <submittedName>
        <fullName evidence="2">Uncharacterized protein</fullName>
    </submittedName>
</protein>
<keyword evidence="3" id="KW-1185">Reference proteome</keyword>
<feature type="transmembrane region" description="Helical" evidence="1">
    <location>
        <begin position="61"/>
        <end position="82"/>
    </location>
</feature>
<reference evidence="2" key="2">
    <citation type="submission" date="2020-09" db="EMBL/GenBank/DDBJ databases">
        <authorList>
            <person name="Sun Q."/>
            <person name="Ohkuma M."/>
        </authorList>
    </citation>
    <scope>NUCLEOTIDE SEQUENCE</scope>
    <source>
        <strain evidence="2">JCM 4234</strain>
    </source>
</reference>
<sequence length="294" mass="31047">MTRPAPALLPVSAAALSADPRLLEAVREYGRAHGYDYLDDTAVRRGLAEHRAALHRTAHGAPVWAASLVGTAGLAWLLWAALSGPGNIALAVVPPALLLVLAVAAFVRVHRQGRRQLRHPFLEGYRHVLAAALAHGVPVAVVPSWLTGRGGGDIEVAPLPPYTAPAGGPAPVRRPQTPVGTAVPLPAKTAAVKEYERIAERGGWHDEAGWVLVVAGALGVGYAVTRDTPAAYAAVLLTVLGIWTWLAGHRLGRRQAELAAEARRYVDELARAQAAGTAVPELSPPLRKLFDSRL</sequence>
<evidence type="ECO:0000313" key="3">
    <source>
        <dbReference type="Proteomes" id="UP000653493"/>
    </source>
</evidence>
<feature type="transmembrane region" description="Helical" evidence="1">
    <location>
        <begin position="88"/>
        <end position="109"/>
    </location>
</feature>
<feature type="transmembrane region" description="Helical" evidence="1">
    <location>
        <begin position="230"/>
        <end position="248"/>
    </location>
</feature>
<dbReference type="Proteomes" id="UP000653493">
    <property type="component" value="Unassembled WGS sequence"/>
</dbReference>
<reference evidence="2" key="1">
    <citation type="journal article" date="2014" name="Int. J. Syst. Evol. Microbiol.">
        <title>Complete genome sequence of Corynebacterium casei LMG S-19264T (=DSM 44701T), isolated from a smear-ripened cheese.</title>
        <authorList>
            <consortium name="US DOE Joint Genome Institute (JGI-PGF)"/>
            <person name="Walter F."/>
            <person name="Albersmeier A."/>
            <person name="Kalinowski J."/>
            <person name="Ruckert C."/>
        </authorList>
    </citation>
    <scope>NUCLEOTIDE SEQUENCE</scope>
    <source>
        <strain evidence="2">JCM 4234</strain>
    </source>
</reference>
<dbReference type="AlphaFoldDB" id="A0A918GVI7"/>
<comment type="caution">
    <text evidence="2">The sequence shown here is derived from an EMBL/GenBank/DDBJ whole genome shotgun (WGS) entry which is preliminary data.</text>
</comment>
<accession>A0A918GVI7</accession>
<keyword evidence="1" id="KW-0472">Membrane</keyword>
<feature type="transmembrane region" description="Helical" evidence="1">
    <location>
        <begin position="207"/>
        <end position="224"/>
    </location>
</feature>
<gene>
    <name evidence="2" type="ORF">GCM10010238_66280</name>
</gene>
<dbReference type="EMBL" id="BMSL01000036">
    <property type="protein sequence ID" value="GGS68332.1"/>
    <property type="molecule type" value="Genomic_DNA"/>
</dbReference>
<organism evidence="2 3">
    <name type="scientific">Streptomyces griseoviridis</name>
    <dbReference type="NCBI Taxonomy" id="45398"/>
    <lineage>
        <taxon>Bacteria</taxon>
        <taxon>Bacillati</taxon>
        <taxon>Actinomycetota</taxon>
        <taxon>Actinomycetes</taxon>
        <taxon>Kitasatosporales</taxon>
        <taxon>Streptomycetaceae</taxon>
        <taxon>Streptomyces</taxon>
    </lineage>
</organism>
<evidence type="ECO:0000256" key="1">
    <source>
        <dbReference type="SAM" id="Phobius"/>
    </source>
</evidence>
<name>A0A918GVI7_STRGD</name>
<keyword evidence="1" id="KW-1133">Transmembrane helix</keyword>